<dbReference type="EMBL" id="LJIJ01000303">
    <property type="protein sequence ID" value="ODM99028.1"/>
    <property type="molecule type" value="Genomic_DNA"/>
</dbReference>
<feature type="transmembrane region" description="Helical" evidence="1">
    <location>
        <begin position="39"/>
        <end position="55"/>
    </location>
</feature>
<keyword evidence="1" id="KW-0812">Transmembrane</keyword>
<keyword evidence="3" id="KW-1185">Reference proteome</keyword>
<feature type="transmembrane region" description="Helical" evidence="1">
    <location>
        <begin position="90"/>
        <end position="115"/>
    </location>
</feature>
<name>A0A1D2N1B5_ORCCI</name>
<protein>
    <submittedName>
        <fullName evidence="2">Uncharacterized protein</fullName>
    </submittedName>
</protein>
<organism evidence="2 3">
    <name type="scientific">Orchesella cincta</name>
    <name type="common">Springtail</name>
    <name type="synonym">Podura cincta</name>
    <dbReference type="NCBI Taxonomy" id="48709"/>
    <lineage>
        <taxon>Eukaryota</taxon>
        <taxon>Metazoa</taxon>
        <taxon>Ecdysozoa</taxon>
        <taxon>Arthropoda</taxon>
        <taxon>Hexapoda</taxon>
        <taxon>Collembola</taxon>
        <taxon>Entomobryomorpha</taxon>
        <taxon>Entomobryoidea</taxon>
        <taxon>Orchesellidae</taxon>
        <taxon>Orchesellinae</taxon>
        <taxon>Orchesella</taxon>
    </lineage>
</organism>
<keyword evidence="1" id="KW-1133">Transmembrane helix</keyword>
<feature type="transmembrane region" description="Helical" evidence="1">
    <location>
        <begin position="172"/>
        <end position="199"/>
    </location>
</feature>
<feature type="transmembrane region" description="Helical" evidence="1">
    <location>
        <begin position="227"/>
        <end position="246"/>
    </location>
</feature>
<dbReference type="AlphaFoldDB" id="A0A1D2N1B5"/>
<gene>
    <name evidence="2" type="ORF">Ocin01_07648</name>
</gene>
<keyword evidence="1" id="KW-0472">Membrane</keyword>
<accession>A0A1D2N1B5</accession>
<feature type="transmembrane region" description="Helical" evidence="1">
    <location>
        <begin position="308"/>
        <end position="327"/>
    </location>
</feature>
<reference evidence="2 3" key="1">
    <citation type="journal article" date="2016" name="Genome Biol. Evol.">
        <title>Gene Family Evolution Reflects Adaptation to Soil Environmental Stressors in the Genome of the Collembolan Orchesella cincta.</title>
        <authorList>
            <person name="Faddeeva-Vakhrusheva A."/>
            <person name="Derks M.F."/>
            <person name="Anvar S.Y."/>
            <person name="Agamennone V."/>
            <person name="Suring W."/>
            <person name="Smit S."/>
            <person name="van Straalen N.M."/>
            <person name="Roelofs D."/>
        </authorList>
    </citation>
    <scope>NUCLEOTIDE SEQUENCE [LARGE SCALE GENOMIC DNA]</scope>
    <source>
        <tissue evidence="2">Mixed pool</tissue>
    </source>
</reference>
<evidence type="ECO:0000256" key="1">
    <source>
        <dbReference type="SAM" id="Phobius"/>
    </source>
</evidence>
<comment type="caution">
    <text evidence="2">The sequence shown here is derived from an EMBL/GenBank/DDBJ whole genome shotgun (WGS) entry which is preliminary data.</text>
</comment>
<dbReference type="Proteomes" id="UP000094527">
    <property type="component" value="Unassembled WGS sequence"/>
</dbReference>
<sequence>MIFDSCIAISHYFSKWNRTCKNLQYNTVFKIKYITIREAIFLAVYGGLLIIGMFLDTMFVDWNGAFGFISLLVVRDWIPKFRFREEYVWLRWLGLFIHLYSLIASRLLTNLVILYSRALESMARSYNLRLSCAFGLVGKEVKEGKTVVLRRRMPLKNLFAEHLLITNFSREIGAVFSVLLTTFISTKIIAMIVSAYYLLLIREGEVSSDHSMNAVAANESLIPMKDFLSFEAALFIISVIVGFSWFEFWYSLECVRDAGEVIMVALTYITRQGLVLCKTSMERRFILSMQGAFNSKQEYYICSINRPYIFGIIALIFSYSVSLDGFYRQRLPSQQIVACDSSGVCRKASYNPALPNFGNDIVIPKGWEVKKTKSAPVLKHDQKMELSDDPTKGITAKKGYDFQKFLKNFLYECTDIHNSTKKITRLRLILWTDDVSNKNMYAFDSLVSEKEIGDSTVENCNEDGRPFPKSTHKEFTDDKAAMVAAGVDWSGNDWRHLCHRVTRAPHKPQMTVEHSKTGEVVHPDLVLTTITIGSKKLKYCCFQWEGYHTLCGLAAKSSNQTLKEIEKSVIARCATDLGGMKTRKGRHPCTKKTDAFKIPDVCSNFQKYE</sequence>
<evidence type="ECO:0000313" key="2">
    <source>
        <dbReference type="EMBL" id="ODM99028.1"/>
    </source>
</evidence>
<proteinExistence type="predicted"/>
<evidence type="ECO:0000313" key="3">
    <source>
        <dbReference type="Proteomes" id="UP000094527"/>
    </source>
</evidence>